<dbReference type="Pfam" id="PF10098">
    <property type="entry name" value="DUF2336"/>
    <property type="match status" value="1"/>
</dbReference>
<proteinExistence type="predicted"/>
<comment type="caution">
    <text evidence="1">The sequence shown here is derived from an EMBL/GenBank/DDBJ whole genome shotgun (WGS) entry which is preliminary data.</text>
</comment>
<dbReference type="RefSeq" id="WP_171015513.1">
    <property type="nucleotide sequence ID" value="NZ_BPRE01000001.1"/>
</dbReference>
<reference evidence="1" key="2">
    <citation type="submission" date="2021-08" db="EMBL/GenBank/DDBJ databases">
        <authorList>
            <person name="Tani A."/>
            <person name="Ola A."/>
            <person name="Ogura Y."/>
            <person name="Katsura K."/>
            <person name="Hayashi T."/>
        </authorList>
    </citation>
    <scope>NUCLEOTIDE SEQUENCE</scope>
    <source>
        <strain evidence="1">DSM 14458</strain>
    </source>
</reference>
<dbReference type="EMBL" id="BPRE01000001">
    <property type="protein sequence ID" value="GJE73638.1"/>
    <property type="molecule type" value="Genomic_DNA"/>
</dbReference>
<evidence type="ECO:0000313" key="1">
    <source>
        <dbReference type="EMBL" id="GJE73638.1"/>
    </source>
</evidence>
<dbReference type="InterPro" id="IPR019285">
    <property type="entry name" value="DUF2336"/>
</dbReference>
<keyword evidence="2" id="KW-1185">Reference proteome</keyword>
<accession>A0ABQ4UMV9</accession>
<gene>
    <name evidence="1" type="ORF">BGCPKDLD_0204</name>
</gene>
<reference evidence="1" key="1">
    <citation type="journal article" date="2021" name="Front. Microbiol.">
        <title>Comprehensive Comparative Genomics and Phenotyping of Methylobacterium Species.</title>
        <authorList>
            <person name="Alessa O."/>
            <person name="Ogura Y."/>
            <person name="Fujitani Y."/>
            <person name="Takami H."/>
            <person name="Hayashi T."/>
            <person name="Sahin N."/>
            <person name="Tani A."/>
        </authorList>
    </citation>
    <scope>NUCLEOTIDE SEQUENCE</scope>
    <source>
        <strain evidence="1">DSM 14458</strain>
    </source>
</reference>
<evidence type="ECO:0000313" key="2">
    <source>
        <dbReference type="Proteomes" id="UP001055093"/>
    </source>
</evidence>
<dbReference type="Proteomes" id="UP001055093">
    <property type="component" value="Unassembled WGS sequence"/>
</dbReference>
<protein>
    <recommendedName>
        <fullName evidence="3">DUF2336 domain-containing protein</fullName>
    </recommendedName>
</protein>
<sequence>MTAPLSPRVQLDAFIARIEQAVRDGDRALQSQLVLQSADLLTRRWSRLPVAEKPAFDALLLGLCGQIDAIAREAFSERLADLRLGPPRTTRALAQDASASIAAPLLKRCVSLPLDCLSAIAAQGSEAHRFALASRAELAATVTDILVRRGGGAVAARLLDNPGARFSEIGLAGLMEHARESEAVTLRLVLRPDLTPTHRSALRALTRTRALAELRFDLDGDDAGETLIATVTEILAQPVSEPRLSRFGASEAFVRQRFAAAPPEMGHLQRWAVLRRIEDVLAGLARAAGLPLPLTVAAFDAADPSALTAILRGLESPWTLLKTLLILRHGIDGAAAISGRAYAYHRRLGALAARRLIRLAALDRGHLAFPDADRA</sequence>
<name>A0ABQ4UMV9_9HYPH</name>
<evidence type="ECO:0008006" key="3">
    <source>
        <dbReference type="Google" id="ProtNLM"/>
    </source>
</evidence>
<organism evidence="1 2">
    <name type="scientific">Methylorubrum suomiense</name>
    <dbReference type="NCBI Taxonomy" id="144191"/>
    <lineage>
        <taxon>Bacteria</taxon>
        <taxon>Pseudomonadati</taxon>
        <taxon>Pseudomonadota</taxon>
        <taxon>Alphaproteobacteria</taxon>
        <taxon>Hyphomicrobiales</taxon>
        <taxon>Methylobacteriaceae</taxon>
        <taxon>Methylorubrum</taxon>
    </lineage>
</organism>